<evidence type="ECO:0000313" key="1">
    <source>
        <dbReference type="EMBL" id="KAI3749388.1"/>
    </source>
</evidence>
<sequence>MILSSPSKALKEFGKLEIEVASFRYTDVWQTETHDSSSLTHIYDGSSSVYFSDQQDLNGITTQQVPDQKTVVPVESGEQNNCMKIGDTFGQRTSIYRGVTRHRWCGRYEAHLWDNSCRREGQARKGRQDDSDVVVCATGFQYSWHLLAPWKRERTEPNLQDQLWIHFDRLPRRIAAMILVWQYGEKSGYESWKGLSRSIVPLLLGGAFCACAWHFFYNSESLERVVVVTHGGVIRALAQRAYTGTGQRAGRILNVSVNVFHLSEPDQWEIKSWGDVNHLNGAGYLESGFGGHRTSGDEKLQEMKEFEEAGEKLMKLHEEKKAEMKSSHRKEEIDLEEGCNTDLMDKYTPKDKQPVKSKVLLTPTSSPLVMDTLPLLHGPSMAKRPCCSDPFNAKTPSSMLPESNDARFDNDSVLKSFLGVSDYDSLNTSFDSLIESKSSDSDQNDLIQRALHLGSLLLEAGKRSDRKRSSSHNAVVWPLPPDLTIKVFAMLDTQSVCYAAATCSFFQKCAADPLCFASIDLITLVPKVNNAVVSSMIRRAGNALQSIKLGVLPSCTPPLFCSSEPLVYSIRNSIDTSGVSWNDKRSRQGKESCILTRSCLNSLSMNGGAAGARLKRLHLFNIERMDNTALLASLSACPSLLDLEIVGLHVELRHTLESVSKNCPLIERLVFESSKTGRDDGLKYPTCNEFVHNCPSITTLALKGFKLHDYKVRMLVKGLRKLKYVDFSTSYSFTGTFLRNLGANGGGNHLEVMILRDCMHLKDIEVERFMEAVLAGEFKRFRHLDISNREGLASEIDWFNRCYSASFIPMKELLEERPNFCLVAEFPIGSYIEVEQATNSDMSLPSELSSHSSDGLFLMSTSDNSSDSGNEDGPESSFVTYEESSDEVDFLSG</sequence>
<reference evidence="2" key="1">
    <citation type="journal article" date="2022" name="Mol. Ecol. Resour.">
        <title>The genomes of chicory, endive, great burdock and yacon provide insights into Asteraceae palaeo-polyploidization history and plant inulin production.</title>
        <authorList>
            <person name="Fan W."/>
            <person name="Wang S."/>
            <person name="Wang H."/>
            <person name="Wang A."/>
            <person name="Jiang F."/>
            <person name="Liu H."/>
            <person name="Zhao H."/>
            <person name="Xu D."/>
            <person name="Zhang Y."/>
        </authorList>
    </citation>
    <scope>NUCLEOTIDE SEQUENCE [LARGE SCALE GENOMIC DNA]</scope>
    <source>
        <strain evidence="2">cv. Punajuju</strain>
    </source>
</reference>
<comment type="caution">
    <text evidence="1">The sequence shown here is derived from an EMBL/GenBank/DDBJ whole genome shotgun (WGS) entry which is preliminary data.</text>
</comment>
<keyword evidence="2" id="KW-1185">Reference proteome</keyword>
<gene>
    <name evidence="1" type="ORF">L2E82_19999</name>
</gene>
<proteinExistence type="predicted"/>
<reference evidence="1 2" key="2">
    <citation type="journal article" date="2022" name="Mol. Ecol. Resour.">
        <title>The genomes of chicory, endive, great burdock and yacon provide insights into Asteraceae paleo-polyploidization history and plant inulin production.</title>
        <authorList>
            <person name="Fan W."/>
            <person name="Wang S."/>
            <person name="Wang H."/>
            <person name="Wang A."/>
            <person name="Jiang F."/>
            <person name="Liu H."/>
            <person name="Zhao H."/>
            <person name="Xu D."/>
            <person name="Zhang Y."/>
        </authorList>
    </citation>
    <scope>NUCLEOTIDE SEQUENCE [LARGE SCALE GENOMIC DNA]</scope>
    <source>
        <strain evidence="2">cv. Punajuju</strain>
        <tissue evidence="1">Leaves</tissue>
    </source>
</reference>
<protein>
    <submittedName>
        <fullName evidence="1">Uncharacterized protein</fullName>
    </submittedName>
</protein>
<accession>A0ACB9DSV0</accession>
<name>A0ACB9DSV0_CICIN</name>
<evidence type="ECO:0000313" key="2">
    <source>
        <dbReference type="Proteomes" id="UP001055811"/>
    </source>
</evidence>
<dbReference type="Proteomes" id="UP001055811">
    <property type="component" value="Linkage Group LG04"/>
</dbReference>
<dbReference type="EMBL" id="CM042012">
    <property type="protein sequence ID" value="KAI3749388.1"/>
    <property type="molecule type" value="Genomic_DNA"/>
</dbReference>
<organism evidence="1 2">
    <name type="scientific">Cichorium intybus</name>
    <name type="common">Chicory</name>
    <dbReference type="NCBI Taxonomy" id="13427"/>
    <lineage>
        <taxon>Eukaryota</taxon>
        <taxon>Viridiplantae</taxon>
        <taxon>Streptophyta</taxon>
        <taxon>Embryophyta</taxon>
        <taxon>Tracheophyta</taxon>
        <taxon>Spermatophyta</taxon>
        <taxon>Magnoliopsida</taxon>
        <taxon>eudicotyledons</taxon>
        <taxon>Gunneridae</taxon>
        <taxon>Pentapetalae</taxon>
        <taxon>asterids</taxon>
        <taxon>campanulids</taxon>
        <taxon>Asterales</taxon>
        <taxon>Asteraceae</taxon>
        <taxon>Cichorioideae</taxon>
        <taxon>Cichorieae</taxon>
        <taxon>Cichoriinae</taxon>
        <taxon>Cichorium</taxon>
    </lineage>
</organism>